<dbReference type="EMBL" id="FNQJ01000022">
    <property type="protein sequence ID" value="SEA66400.1"/>
    <property type="molecule type" value="Genomic_DNA"/>
</dbReference>
<dbReference type="Pfam" id="PF13231">
    <property type="entry name" value="PMT_2"/>
    <property type="match status" value="1"/>
</dbReference>
<evidence type="ECO:0000256" key="7">
    <source>
        <dbReference type="ARBA" id="ARBA00023136"/>
    </source>
</evidence>
<feature type="transmembrane region" description="Helical" evidence="8">
    <location>
        <begin position="350"/>
        <end position="370"/>
    </location>
</feature>
<keyword evidence="2" id="KW-1003">Cell membrane</keyword>
<protein>
    <submittedName>
        <fullName evidence="10">Dolichyl-phosphate-mannose-protein mannosyltransferase</fullName>
    </submittedName>
</protein>
<evidence type="ECO:0000256" key="8">
    <source>
        <dbReference type="SAM" id="Phobius"/>
    </source>
</evidence>
<feature type="transmembrane region" description="Helical" evidence="8">
    <location>
        <begin position="292"/>
        <end position="317"/>
    </location>
</feature>
<feature type="domain" description="Glycosyltransferase RgtA/B/C/D-like" evidence="9">
    <location>
        <begin position="56"/>
        <end position="216"/>
    </location>
</feature>
<keyword evidence="7 8" id="KW-0472">Membrane</keyword>
<feature type="transmembrane region" description="Helical" evidence="8">
    <location>
        <begin position="323"/>
        <end position="343"/>
    </location>
</feature>
<proteinExistence type="predicted"/>
<evidence type="ECO:0000259" key="9">
    <source>
        <dbReference type="Pfam" id="PF13231"/>
    </source>
</evidence>
<dbReference type="GO" id="GO:0009103">
    <property type="term" value="P:lipopolysaccharide biosynthetic process"/>
    <property type="evidence" value="ECO:0007669"/>
    <property type="project" value="UniProtKB-ARBA"/>
</dbReference>
<comment type="subcellular location">
    <subcellularLocation>
        <location evidence="1">Cell membrane</location>
        <topology evidence="1">Multi-pass membrane protein</topology>
    </subcellularLocation>
</comment>
<evidence type="ECO:0000256" key="5">
    <source>
        <dbReference type="ARBA" id="ARBA00022692"/>
    </source>
</evidence>
<name>A0A1H4D1K8_9BURK</name>
<keyword evidence="11" id="KW-1185">Reference proteome</keyword>
<dbReference type="PANTHER" id="PTHR33908:SF11">
    <property type="entry name" value="MEMBRANE PROTEIN"/>
    <property type="match status" value="1"/>
</dbReference>
<feature type="transmembrane region" description="Helical" evidence="8">
    <location>
        <begin position="77"/>
        <end position="98"/>
    </location>
</feature>
<dbReference type="AlphaFoldDB" id="A0A1H4D1K8"/>
<evidence type="ECO:0000256" key="4">
    <source>
        <dbReference type="ARBA" id="ARBA00022679"/>
    </source>
</evidence>
<feature type="transmembrane region" description="Helical" evidence="8">
    <location>
        <begin position="197"/>
        <end position="218"/>
    </location>
</feature>
<dbReference type="STRING" id="592050.SAMN05421875_1227"/>
<gene>
    <name evidence="10" type="ORF">SAMN05421875_1227</name>
</gene>
<dbReference type="PANTHER" id="PTHR33908">
    <property type="entry name" value="MANNOSYLTRANSFERASE YKCB-RELATED"/>
    <property type="match status" value="1"/>
</dbReference>
<dbReference type="GO" id="GO:0005886">
    <property type="term" value="C:plasma membrane"/>
    <property type="evidence" value="ECO:0007669"/>
    <property type="project" value="UniProtKB-SubCell"/>
</dbReference>
<evidence type="ECO:0000256" key="3">
    <source>
        <dbReference type="ARBA" id="ARBA00022676"/>
    </source>
</evidence>
<accession>A0A1H4D1K8</accession>
<dbReference type="Proteomes" id="UP000199002">
    <property type="component" value="Unassembled WGS sequence"/>
</dbReference>
<evidence type="ECO:0000256" key="2">
    <source>
        <dbReference type="ARBA" id="ARBA00022475"/>
    </source>
</evidence>
<dbReference type="GO" id="GO:0016763">
    <property type="term" value="F:pentosyltransferase activity"/>
    <property type="evidence" value="ECO:0007669"/>
    <property type="project" value="TreeGrafter"/>
</dbReference>
<evidence type="ECO:0000313" key="10">
    <source>
        <dbReference type="EMBL" id="SEA66400.1"/>
    </source>
</evidence>
<feature type="transmembrane region" description="Helical" evidence="8">
    <location>
        <begin position="253"/>
        <end position="271"/>
    </location>
</feature>
<keyword evidence="4 10" id="KW-0808">Transferase</keyword>
<keyword evidence="5 8" id="KW-0812">Transmembrane</keyword>
<keyword evidence="6 8" id="KW-1133">Transmembrane helix</keyword>
<feature type="transmembrane region" description="Helical" evidence="8">
    <location>
        <begin position="157"/>
        <end position="185"/>
    </location>
</feature>
<evidence type="ECO:0000313" key="11">
    <source>
        <dbReference type="Proteomes" id="UP000199002"/>
    </source>
</evidence>
<sequence>MAPVRRGPQLPLAMAMLLLLFGAVWLWHLDSVALSPPADNIEQLTWMRSLEWGYYKHPPLPTWIMWAFVQLAGWSAWSSYLLGSLFTLVSLAIFSALLHEIHGRHYAWVGLLAALGITFYNGRMNYYNHNIVLMLWVALSAWLWWRILTRPQRRWWLALGVVAGLGMLSKYQYAVAAVCGLWLFVRHGLWRSPAQRQGLLMALAIALVIFLPHALWLLEQERGPIAYAMQSSLGAQFGPGQRLTATARWLLDWLFNRCLPAVLLLLLVWWAQRRARRQLPSPSGPQEPHGAAVLGQSLLWCWGLLPPAFMAAMGVLWGVDLQLQWGTAFALWTVPACMAVLGLREATLRAGWTLPVAGVAFVALQGLLVWQSYDTSAFGRHPPRSAHWREFRSQALAEAVAQPARQELGGPVRIISGPAAASGAVALWLPEQPRVLIYGDPALSPWITPRELERGGILELWPPGEGPADAHRVLDGWGWRVRPPAAASGGGA</sequence>
<organism evidence="10 11">
    <name type="scientific">Acidovorax soli</name>
    <dbReference type="NCBI Taxonomy" id="592050"/>
    <lineage>
        <taxon>Bacteria</taxon>
        <taxon>Pseudomonadati</taxon>
        <taxon>Pseudomonadota</taxon>
        <taxon>Betaproteobacteria</taxon>
        <taxon>Burkholderiales</taxon>
        <taxon>Comamonadaceae</taxon>
        <taxon>Acidovorax</taxon>
    </lineage>
</organism>
<keyword evidence="3 10" id="KW-0328">Glycosyltransferase</keyword>
<evidence type="ECO:0000256" key="6">
    <source>
        <dbReference type="ARBA" id="ARBA00022989"/>
    </source>
</evidence>
<dbReference type="InterPro" id="IPR038731">
    <property type="entry name" value="RgtA/B/C-like"/>
</dbReference>
<dbReference type="InterPro" id="IPR050297">
    <property type="entry name" value="LipidA_mod_glycosyltrf_83"/>
</dbReference>
<reference evidence="11" key="1">
    <citation type="submission" date="2016-10" db="EMBL/GenBank/DDBJ databases">
        <authorList>
            <person name="Varghese N."/>
            <person name="Submissions S."/>
        </authorList>
    </citation>
    <scope>NUCLEOTIDE SEQUENCE [LARGE SCALE GENOMIC DNA]</scope>
    <source>
        <strain evidence="11">DSM 25157</strain>
    </source>
</reference>
<feature type="transmembrane region" description="Helical" evidence="8">
    <location>
        <begin position="12"/>
        <end position="29"/>
    </location>
</feature>
<evidence type="ECO:0000256" key="1">
    <source>
        <dbReference type="ARBA" id="ARBA00004651"/>
    </source>
</evidence>
<feature type="transmembrane region" description="Helical" evidence="8">
    <location>
        <begin position="127"/>
        <end position="145"/>
    </location>
</feature>